<dbReference type="EMBL" id="AE010299">
    <property type="protein sequence ID" value="AAM04970.1"/>
    <property type="molecule type" value="Genomic_DNA"/>
</dbReference>
<evidence type="ECO:0000313" key="1">
    <source>
        <dbReference type="EMBL" id="AAM04970.1"/>
    </source>
</evidence>
<keyword evidence="2" id="KW-1185">Reference proteome</keyword>
<dbReference type="Proteomes" id="UP000002487">
    <property type="component" value="Chromosome"/>
</dbReference>
<dbReference type="HOGENOM" id="CLU_2243814_0_0_2"/>
<dbReference type="InParanoid" id="Q8TQI6"/>
<gene>
    <name evidence="1" type="ordered locus">MA_1557</name>
</gene>
<name>Q8TQI6_METAC</name>
<organism evidence="1 2">
    <name type="scientific">Methanosarcina acetivorans (strain ATCC 35395 / DSM 2834 / JCM 12185 / C2A)</name>
    <dbReference type="NCBI Taxonomy" id="188937"/>
    <lineage>
        <taxon>Archaea</taxon>
        <taxon>Methanobacteriati</taxon>
        <taxon>Methanobacteriota</taxon>
        <taxon>Stenosarchaea group</taxon>
        <taxon>Methanomicrobia</taxon>
        <taxon>Methanosarcinales</taxon>
        <taxon>Methanosarcinaceae</taxon>
        <taxon>Methanosarcina</taxon>
    </lineage>
</organism>
<dbReference type="KEGG" id="mac:MA_1557"/>
<dbReference type="AlphaFoldDB" id="Q8TQI6"/>
<evidence type="ECO:0000313" key="2">
    <source>
        <dbReference type="Proteomes" id="UP000002487"/>
    </source>
</evidence>
<reference evidence="1 2" key="1">
    <citation type="journal article" date="2002" name="Genome Res.">
        <title>The genome of Methanosarcina acetivorans reveals extensive metabolic and physiological diversity.</title>
        <authorList>
            <person name="Galagan J.E."/>
            <person name="Nusbaum C."/>
            <person name="Roy A."/>
            <person name="Endrizzi M.G."/>
            <person name="Macdonald P."/>
            <person name="FitzHugh W."/>
            <person name="Calvo S."/>
            <person name="Engels R."/>
            <person name="Smirnov S."/>
            <person name="Atnoor D."/>
            <person name="Brown A."/>
            <person name="Allen N."/>
            <person name="Naylor J."/>
            <person name="Stange-Thomann N."/>
            <person name="DeArellano K."/>
            <person name="Johnson R."/>
            <person name="Linton L."/>
            <person name="McEwan P."/>
            <person name="McKernan K."/>
            <person name="Talamas J."/>
            <person name="Tirrell A."/>
            <person name="Ye W."/>
            <person name="Zimmer A."/>
            <person name="Barber R.D."/>
            <person name="Cann I."/>
            <person name="Graham D.E."/>
            <person name="Grahame D.A."/>
            <person name="Guss A."/>
            <person name="Hedderich R."/>
            <person name="Ingram-Smith C."/>
            <person name="Kuettner C.H."/>
            <person name="Krzycki J.A."/>
            <person name="Leigh J.A."/>
            <person name="Li W."/>
            <person name="Liu J."/>
            <person name="Mukhopadhyay B."/>
            <person name="Reeve J.N."/>
            <person name="Smith K."/>
            <person name="Springer T.A."/>
            <person name="Umayam L.A."/>
            <person name="White O."/>
            <person name="White R.H."/>
            <person name="de Macario E.C."/>
            <person name="Ferry J.G."/>
            <person name="Jarrell K.F."/>
            <person name="Jing H."/>
            <person name="Macario A.J.L."/>
            <person name="Paulsen I."/>
            <person name="Pritchett M."/>
            <person name="Sowers K.R."/>
            <person name="Swanson R.V."/>
            <person name="Zinder S.H."/>
            <person name="Lander E."/>
            <person name="Metcalf W.W."/>
            <person name="Birren B."/>
        </authorList>
    </citation>
    <scope>NUCLEOTIDE SEQUENCE [LARGE SCALE GENOMIC DNA]</scope>
    <source>
        <strain evidence="2">ATCC 35395 / DSM 2834 / JCM 12185 / C2A</strain>
    </source>
</reference>
<dbReference type="EnsemblBacteria" id="AAM04970">
    <property type="protein sequence ID" value="AAM04970"/>
    <property type="gene ID" value="MA_1557"/>
</dbReference>
<accession>Q8TQI6</accession>
<protein>
    <submittedName>
        <fullName evidence="1">Uncharacterized protein</fullName>
    </submittedName>
</protein>
<proteinExistence type="predicted"/>
<sequence>MTMKKIEKADLVVGIMHDIEKDLTHEAEEKLSALVTGLRGKSGHMTYKKDKIPPWDLKFKMNGKMRKVTLGDKVRVHYIEITIKRPRSEVVLHGSFNGFAYGVW</sequence>